<dbReference type="InterPro" id="IPR040256">
    <property type="entry name" value="At4g02000-like"/>
</dbReference>
<dbReference type="AlphaFoldDB" id="A0AAV0CHR8"/>
<organism evidence="2 3">
    <name type="scientific">Cuscuta epithymum</name>
    <dbReference type="NCBI Taxonomy" id="186058"/>
    <lineage>
        <taxon>Eukaryota</taxon>
        <taxon>Viridiplantae</taxon>
        <taxon>Streptophyta</taxon>
        <taxon>Embryophyta</taxon>
        <taxon>Tracheophyta</taxon>
        <taxon>Spermatophyta</taxon>
        <taxon>Magnoliopsida</taxon>
        <taxon>eudicotyledons</taxon>
        <taxon>Gunneridae</taxon>
        <taxon>Pentapetalae</taxon>
        <taxon>asterids</taxon>
        <taxon>lamiids</taxon>
        <taxon>Solanales</taxon>
        <taxon>Convolvulaceae</taxon>
        <taxon>Cuscuteae</taxon>
        <taxon>Cuscuta</taxon>
        <taxon>Cuscuta subgen. Cuscuta</taxon>
    </lineage>
</organism>
<reference evidence="2" key="1">
    <citation type="submission" date="2022-07" db="EMBL/GenBank/DDBJ databases">
        <authorList>
            <person name="Macas J."/>
            <person name="Novak P."/>
            <person name="Neumann P."/>
        </authorList>
    </citation>
    <scope>NUCLEOTIDE SEQUENCE</scope>
</reference>
<dbReference type="PANTHER" id="PTHR31286:SF180">
    <property type="entry name" value="OS10G0362600 PROTEIN"/>
    <property type="match status" value="1"/>
</dbReference>
<gene>
    <name evidence="2" type="ORF">CEPIT_LOCUS5226</name>
</gene>
<dbReference type="PANTHER" id="PTHR31286">
    <property type="entry name" value="GLYCINE-RICH CELL WALL STRUCTURAL PROTEIN 1.8-LIKE"/>
    <property type="match status" value="1"/>
</dbReference>
<name>A0AAV0CHR8_9ASTE</name>
<protein>
    <recommendedName>
        <fullName evidence="1">DUF4283 domain-containing protein</fullName>
    </recommendedName>
</protein>
<evidence type="ECO:0000313" key="3">
    <source>
        <dbReference type="Proteomes" id="UP001152523"/>
    </source>
</evidence>
<evidence type="ECO:0000313" key="2">
    <source>
        <dbReference type="EMBL" id="CAH9075084.1"/>
    </source>
</evidence>
<keyword evidence="3" id="KW-1185">Reference proteome</keyword>
<proteinExistence type="predicted"/>
<dbReference type="InterPro" id="IPR025558">
    <property type="entry name" value="DUF4283"/>
</dbReference>
<comment type="caution">
    <text evidence="2">The sequence shown here is derived from an EMBL/GenBank/DDBJ whole genome shotgun (WGS) entry which is preliminary data.</text>
</comment>
<evidence type="ECO:0000259" key="1">
    <source>
        <dbReference type="Pfam" id="PF14111"/>
    </source>
</evidence>
<dbReference type="EMBL" id="CAMAPF010000028">
    <property type="protein sequence ID" value="CAH9075084.1"/>
    <property type="molecule type" value="Genomic_DNA"/>
</dbReference>
<dbReference type="Proteomes" id="UP001152523">
    <property type="component" value="Unassembled WGS sequence"/>
</dbReference>
<sequence>MTNKWGVDVDVKPHKKGWVIFIFKNEEARMKVLAEGPYVLYGKTMFLKELSEDFSFDSEEFLKVPIWVKFPRLALRLWQATEIGMIASQVGVSITTDRVTREMQFTNYARVLIEVDVSKAPVLQIPIVPPSGKEYLQRVVFEWYPEYCYNCKTYGHHPFGCPILHPPKEKNKQENKAMGKEAEALDKVGGKSSATMNVEPPFIEVDRRKKKVAYTRKDPVAKDVASTSNAFVATSSPMDNATPVTKAPNLRGPEVANKGINISKELLTPSLSIKPSPSVKFSKAHHDLMVIAKDKDGKEVLERMPRGYVIRSMYEMDAKDIVTSVFLDERKRPLATIIDLDELPDGEHLVKVGPDLKPVTREDAPGVYFTHSSFLKLPGVKRNSTWYDFDPPIFYC</sequence>
<dbReference type="Pfam" id="PF14111">
    <property type="entry name" value="DUF4283"/>
    <property type="match status" value="1"/>
</dbReference>
<accession>A0AAV0CHR8</accession>
<feature type="domain" description="DUF4283" evidence="1">
    <location>
        <begin position="2"/>
        <end position="57"/>
    </location>
</feature>